<keyword evidence="3 9" id="KW-0813">Transport</keyword>
<dbReference type="CDD" id="cd06261">
    <property type="entry name" value="TM_PBP2"/>
    <property type="match status" value="1"/>
</dbReference>
<accession>A0A1P8JWA8</accession>
<dbReference type="GO" id="GO:0022857">
    <property type="term" value="F:transmembrane transporter activity"/>
    <property type="evidence" value="ECO:0007669"/>
    <property type="project" value="InterPro"/>
</dbReference>
<dbReference type="PANTHER" id="PTHR30614">
    <property type="entry name" value="MEMBRANE COMPONENT OF AMINO ACID ABC TRANSPORTER"/>
    <property type="match status" value="1"/>
</dbReference>
<comment type="similarity">
    <text evidence="2">Belongs to the binding-protein-dependent transport system permease family. HisMQ subfamily.</text>
</comment>
<dbReference type="Proteomes" id="UP000186609">
    <property type="component" value="Chromosome"/>
</dbReference>
<comment type="subcellular location">
    <subcellularLocation>
        <location evidence="1">Cell inner membrane</location>
        <topology evidence="1">Multi-pass membrane protein</topology>
    </subcellularLocation>
    <subcellularLocation>
        <location evidence="9">Cell membrane</location>
        <topology evidence="9">Multi-pass membrane protein</topology>
    </subcellularLocation>
</comment>
<feature type="transmembrane region" description="Helical" evidence="9">
    <location>
        <begin position="84"/>
        <end position="105"/>
    </location>
</feature>
<organism evidence="11 12">
    <name type="scientific">Rhodoferax koreensis</name>
    <dbReference type="NCBI Taxonomy" id="1842727"/>
    <lineage>
        <taxon>Bacteria</taxon>
        <taxon>Pseudomonadati</taxon>
        <taxon>Pseudomonadota</taxon>
        <taxon>Betaproteobacteria</taxon>
        <taxon>Burkholderiales</taxon>
        <taxon>Comamonadaceae</taxon>
        <taxon>Rhodoferax</taxon>
    </lineage>
</organism>
<sequence>MNLDWNVVWTNRQVLMEGVGLTIGLTVATMALAVPGGILLALMRLSSNKLLSTASLWFVEFFRNLPLILVIYWAFYVMPIAFDVQFSALTTALVALVLNVSAYNAETFRAGINSIRKGQMEAALAMGMSRRQAMFKVVIPQAARRILPVIASTWISLFKDTSLVSVIAVGELAYTSMQIRAQTFRVLEMLTAMAALYWLMGYPQAKLVDWIHKKYGVKE</sequence>
<dbReference type="InterPro" id="IPR010065">
    <property type="entry name" value="AA_ABC_transptr_permease_3TM"/>
</dbReference>
<evidence type="ECO:0000256" key="1">
    <source>
        <dbReference type="ARBA" id="ARBA00004429"/>
    </source>
</evidence>
<keyword evidence="8 9" id="KW-0472">Membrane</keyword>
<name>A0A1P8JWA8_9BURK</name>
<evidence type="ECO:0000256" key="9">
    <source>
        <dbReference type="RuleBase" id="RU363032"/>
    </source>
</evidence>
<evidence type="ECO:0000313" key="11">
    <source>
        <dbReference type="EMBL" id="APW38034.1"/>
    </source>
</evidence>
<keyword evidence="7 9" id="KW-1133">Transmembrane helix</keyword>
<evidence type="ECO:0000256" key="4">
    <source>
        <dbReference type="ARBA" id="ARBA00022475"/>
    </source>
</evidence>
<dbReference type="PANTHER" id="PTHR30614:SF0">
    <property type="entry name" value="L-CYSTINE TRANSPORT SYSTEM PERMEASE PROTEIN TCYL"/>
    <property type="match status" value="1"/>
</dbReference>
<keyword evidence="12" id="KW-1185">Reference proteome</keyword>
<dbReference type="Gene3D" id="1.10.3720.10">
    <property type="entry name" value="MetI-like"/>
    <property type="match status" value="1"/>
</dbReference>
<dbReference type="Pfam" id="PF00528">
    <property type="entry name" value="BPD_transp_1"/>
    <property type="match status" value="1"/>
</dbReference>
<dbReference type="OrthoDB" id="9814902at2"/>
<keyword evidence="6" id="KW-0029">Amino-acid transport</keyword>
<dbReference type="InterPro" id="IPR043429">
    <property type="entry name" value="ArtM/GltK/GlnP/TcyL/YhdX-like"/>
</dbReference>
<keyword evidence="4" id="KW-1003">Cell membrane</keyword>
<dbReference type="GO" id="GO:0043190">
    <property type="term" value="C:ATP-binding cassette (ABC) transporter complex"/>
    <property type="evidence" value="ECO:0007669"/>
    <property type="project" value="InterPro"/>
</dbReference>
<evidence type="ECO:0000256" key="5">
    <source>
        <dbReference type="ARBA" id="ARBA00022692"/>
    </source>
</evidence>
<evidence type="ECO:0000256" key="3">
    <source>
        <dbReference type="ARBA" id="ARBA00022448"/>
    </source>
</evidence>
<feature type="transmembrane region" description="Helical" evidence="9">
    <location>
        <begin position="183"/>
        <end position="200"/>
    </location>
</feature>
<evidence type="ECO:0000256" key="6">
    <source>
        <dbReference type="ARBA" id="ARBA00022970"/>
    </source>
</evidence>
<proteinExistence type="inferred from homology"/>
<keyword evidence="5 9" id="KW-0812">Transmembrane</keyword>
<dbReference type="RefSeq" id="WP_076199913.1">
    <property type="nucleotide sequence ID" value="NZ_CP019236.1"/>
</dbReference>
<evidence type="ECO:0000259" key="10">
    <source>
        <dbReference type="PROSITE" id="PS50928"/>
    </source>
</evidence>
<feature type="transmembrane region" description="Helical" evidence="9">
    <location>
        <begin position="54"/>
        <end position="78"/>
    </location>
</feature>
<dbReference type="KEGG" id="rhy:RD110_13220"/>
<protein>
    <submittedName>
        <fullName evidence="11">Polar amino acid ABC transporter permease</fullName>
    </submittedName>
</protein>
<gene>
    <name evidence="11" type="ORF">RD110_13220</name>
</gene>
<evidence type="ECO:0000256" key="8">
    <source>
        <dbReference type="ARBA" id="ARBA00023136"/>
    </source>
</evidence>
<dbReference type="SUPFAM" id="SSF161098">
    <property type="entry name" value="MetI-like"/>
    <property type="match status" value="1"/>
</dbReference>
<reference evidence="11 12" key="1">
    <citation type="submission" date="2017-01" db="EMBL/GenBank/DDBJ databases">
        <authorList>
            <person name="Mah S.A."/>
            <person name="Swanson W.J."/>
            <person name="Moy G.W."/>
            <person name="Vacquier V.D."/>
        </authorList>
    </citation>
    <scope>NUCLEOTIDE SEQUENCE [LARGE SCALE GENOMIC DNA]</scope>
    <source>
        <strain evidence="11 12">DCY110</strain>
    </source>
</reference>
<dbReference type="PROSITE" id="PS50928">
    <property type="entry name" value="ABC_TM1"/>
    <property type="match status" value="1"/>
</dbReference>
<evidence type="ECO:0000313" key="12">
    <source>
        <dbReference type="Proteomes" id="UP000186609"/>
    </source>
</evidence>
<dbReference type="EMBL" id="CP019236">
    <property type="protein sequence ID" value="APW38034.1"/>
    <property type="molecule type" value="Genomic_DNA"/>
</dbReference>
<evidence type="ECO:0000256" key="7">
    <source>
        <dbReference type="ARBA" id="ARBA00022989"/>
    </source>
</evidence>
<dbReference type="InterPro" id="IPR035906">
    <property type="entry name" value="MetI-like_sf"/>
</dbReference>
<dbReference type="AlphaFoldDB" id="A0A1P8JWA8"/>
<dbReference type="InterPro" id="IPR000515">
    <property type="entry name" value="MetI-like"/>
</dbReference>
<feature type="domain" description="ABC transmembrane type-1" evidence="10">
    <location>
        <begin position="19"/>
        <end position="208"/>
    </location>
</feature>
<evidence type="ECO:0000256" key="2">
    <source>
        <dbReference type="ARBA" id="ARBA00010072"/>
    </source>
</evidence>
<dbReference type="NCBIfam" id="TIGR01726">
    <property type="entry name" value="HEQRo_perm_3TM"/>
    <property type="match status" value="1"/>
</dbReference>
<dbReference type="GO" id="GO:0006865">
    <property type="term" value="P:amino acid transport"/>
    <property type="evidence" value="ECO:0007669"/>
    <property type="project" value="UniProtKB-KW"/>
</dbReference>
<dbReference type="STRING" id="1842727.RD110_13220"/>
<feature type="transmembrane region" description="Helical" evidence="9">
    <location>
        <begin position="20"/>
        <end position="42"/>
    </location>
</feature>